<name>A0ABS4GP96_9BACL</name>
<organism evidence="2 3">
    <name type="scientific">Ammoniphilus resinae</name>
    <dbReference type="NCBI Taxonomy" id="861532"/>
    <lineage>
        <taxon>Bacteria</taxon>
        <taxon>Bacillati</taxon>
        <taxon>Bacillota</taxon>
        <taxon>Bacilli</taxon>
        <taxon>Bacillales</taxon>
        <taxon>Paenibacillaceae</taxon>
        <taxon>Aneurinibacillus group</taxon>
        <taxon>Ammoniphilus</taxon>
    </lineage>
</organism>
<dbReference type="Proteomes" id="UP001519343">
    <property type="component" value="Unassembled WGS sequence"/>
</dbReference>
<proteinExistence type="predicted"/>
<keyword evidence="3" id="KW-1185">Reference proteome</keyword>
<sequence>MFEKLSTPIAKLHLSVVFGWGVILFNLLNWLVKYGPHTDKIGEFIVWMIIILSIRYSAFKPLGMAGTVASGFLALSLWDYFTGQRNAEYASPFFLGILFFLLILFLVRGAKCHPMFVLPIKRDLLSRSIL</sequence>
<feature type="transmembrane region" description="Helical" evidence="1">
    <location>
        <begin position="44"/>
        <end position="77"/>
    </location>
</feature>
<comment type="caution">
    <text evidence="2">The sequence shown here is derived from an EMBL/GenBank/DDBJ whole genome shotgun (WGS) entry which is preliminary data.</text>
</comment>
<keyword evidence="1" id="KW-1133">Transmembrane helix</keyword>
<evidence type="ECO:0000313" key="3">
    <source>
        <dbReference type="Proteomes" id="UP001519343"/>
    </source>
</evidence>
<keyword evidence="1" id="KW-0812">Transmembrane</keyword>
<reference evidence="2 3" key="1">
    <citation type="submission" date="2021-03" db="EMBL/GenBank/DDBJ databases">
        <title>Genomic Encyclopedia of Type Strains, Phase IV (KMG-IV): sequencing the most valuable type-strain genomes for metagenomic binning, comparative biology and taxonomic classification.</title>
        <authorList>
            <person name="Goeker M."/>
        </authorList>
    </citation>
    <scope>NUCLEOTIDE SEQUENCE [LARGE SCALE GENOMIC DNA]</scope>
    <source>
        <strain evidence="2 3">DSM 24738</strain>
    </source>
</reference>
<keyword evidence="1" id="KW-0472">Membrane</keyword>
<gene>
    <name evidence="2" type="ORF">J2Z37_001883</name>
</gene>
<evidence type="ECO:0000256" key="1">
    <source>
        <dbReference type="SAM" id="Phobius"/>
    </source>
</evidence>
<protein>
    <submittedName>
        <fullName evidence="2">Uncharacterized protein YhhL (DUF1145 family)</fullName>
    </submittedName>
</protein>
<dbReference type="RefSeq" id="WP_209809960.1">
    <property type="nucleotide sequence ID" value="NZ_JAGGKT010000004.1"/>
</dbReference>
<feature type="transmembrane region" description="Helical" evidence="1">
    <location>
        <begin position="89"/>
        <end position="107"/>
    </location>
</feature>
<accession>A0ABS4GP96</accession>
<dbReference type="EMBL" id="JAGGKT010000004">
    <property type="protein sequence ID" value="MBP1931882.1"/>
    <property type="molecule type" value="Genomic_DNA"/>
</dbReference>
<feature type="transmembrane region" description="Helical" evidence="1">
    <location>
        <begin position="12"/>
        <end position="32"/>
    </location>
</feature>
<evidence type="ECO:0000313" key="2">
    <source>
        <dbReference type="EMBL" id="MBP1931882.1"/>
    </source>
</evidence>